<protein>
    <submittedName>
        <fullName evidence="2">DUF2182 domain-containing protein</fullName>
    </submittedName>
</protein>
<keyword evidence="1" id="KW-0472">Membrane</keyword>
<feature type="transmembrane region" description="Helical" evidence="1">
    <location>
        <begin position="50"/>
        <end position="69"/>
    </location>
</feature>
<keyword evidence="1" id="KW-0812">Transmembrane</keyword>
<dbReference type="Proteomes" id="UP000323161">
    <property type="component" value="Unassembled WGS sequence"/>
</dbReference>
<dbReference type="EMBL" id="VTUU01000006">
    <property type="protein sequence ID" value="KAA1172907.1"/>
    <property type="molecule type" value="Genomic_DNA"/>
</dbReference>
<feature type="transmembrane region" description="Helical" evidence="1">
    <location>
        <begin position="138"/>
        <end position="155"/>
    </location>
</feature>
<accession>A0A5B0VE34</accession>
<name>A0A5B0VE34_9GAMM</name>
<dbReference type="AlphaFoldDB" id="A0A5B0VE34"/>
<organism evidence="2 3">
    <name type="scientific">Marinobacter salinexigens</name>
    <dbReference type="NCBI Taxonomy" id="2919747"/>
    <lineage>
        <taxon>Bacteria</taxon>
        <taxon>Pseudomonadati</taxon>
        <taxon>Pseudomonadota</taxon>
        <taxon>Gammaproteobacteria</taxon>
        <taxon>Pseudomonadales</taxon>
        <taxon>Marinobacteraceae</taxon>
        <taxon>Marinobacter</taxon>
    </lineage>
</organism>
<gene>
    <name evidence="2" type="ORF">FWJ25_13745</name>
</gene>
<evidence type="ECO:0000256" key="1">
    <source>
        <dbReference type="SAM" id="Phobius"/>
    </source>
</evidence>
<evidence type="ECO:0000313" key="2">
    <source>
        <dbReference type="EMBL" id="KAA1172907.1"/>
    </source>
</evidence>
<sequence length="250" mass="27157">MAYRGWMSPGAVATWLGLLMITVLSWWYLVDMAAGMAEMPAGNMMSFRHWTPGYFVMMLVMWSIMMVAMMTPSAAPMIMLYRQVARKNRLAGVGMGTALFVAGYVLTWVVFSLVATTLQWLLEESALLSARMASQNQVFSGVVLIAAGIYQFSPLKQACLRRCRGPLLFITRYWQSGLSGAFVMGLRHGAYCVGCCAALMALLFVGGVMDLVVIAGIAVLVLLEKLLPLGESMSKVVGILAIASGVVMIV</sequence>
<feature type="transmembrane region" description="Helical" evidence="1">
    <location>
        <begin position="90"/>
        <end position="118"/>
    </location>
</feature>
<dbReference type="Pfam" id="PF09948">
    <property type="entry name" value="PpoB2"/>
    <property type="match status" value="1"/>
</dbReference>
<proteinExistence type="predicted"/>
<dbReference type="InterPro" id="IPR018688">
    <property type="entry name" value="PpoB2-like"/>
</dbReference>
<keyword evidence="1" id="KW-1133">Transmembrane helix</keyword>
<feature type="transmembrane region" description="Helical" evidence="1">
    <location>
        <begin position="198"/>
        <end position="223"/>
    </location>
</feature>
<keyword evidence="3" id="KW-1185">Reference proteome</keyword>
<reference evidence="2 3" key="1">
    <citation type="submission" date="2019-08" db="EMBL/GenBank/DDBJ databases">
        <title>Marinobacter ZYF650 sp. nov., a marine bacterium isolated from seawater of the Mariana trench.</title>
        <authorList>
            <person name="Ahmad W."/>
        </authorList>
    </citation>
    <scope>NUCLEOTIDE SEQUENCE [LARGE SCALE GENOMIC DNA]</scope>
    <source>
        <strain evidence="2 3">ZYF650</strain>
    </source>
</reference>
<feature type="transmembrane region" description="Helical" evidence="1">
    <location>
        <begin position="12"/>
        <end position="30"/>
    </location>
</feature>
<comment type="caution">
    <text evidence="2">The sequence shown here is derived from an EMBL/GenBank/DDBJ whole genome shotgun (WGS) entry which is preliminary data.</text>
</comment>
<evidence type="ECO:0000313" key="3">
    <source>
        <dbReference type="Proteomes" id="UP000323161"/>
    </source>
</evidence>